<organism evidence="2">
    <name type="scientific">Fusarium oxysporum (strain Fo5176)</name>
    <name type="common">Fusarium vascular wilt</name>
    <dbReference type="NCBI Taxonomy" id="660025"/>
    <lineage>
        <taxon>Eukaryota</taxon>
        <taxon>Fungi</taxon>
        <taxon>Dikarya</taxon>
        <taxon>Ascomycota</taxon>
        <taxon>Pezizomycotina</taxon>
        <taxon>Sordariomycetes</taxon>
        <taxon>Hypocreomycetidae</taxon>
        <taxon>Hypocreales</taxon>
        <taxon>Nectriaceae</taxon>
        <taxon>Fusarium</taxon>
        <taxon>Fusarium oxysporum species complex</taxon>
    </lineage>
</organism>
<feature type="compositionally biased region" description="Basic and acidic residues" evidence="1">
    <location>
        <begin position="1"/>
        <end position="11"/>
    </location>
</feature>
<comment type="caution">
    <text evidence="2">The sequence shown here is derived from an EMBL/GenBank/DDBJ whole genome shotgun (WGS) entry which is preliminary data.</text>
</comment>
<proteinExistence type="predicted"/>
<sequence>MCCGGRSDKKPKPMGGGAVMAAPSKRTSSCRRSATARQTSRTLQSAVTHARIQRTPSPRLNNWLQANEDRNFNFSLYGSSNGFRKGKSKQTASMGSDTSRRGINGSFESFQGNSWR</sequence>
<dbReference type="AlphaFoldDB" id="F9FF38"/>
<accession>F9FF38</accession>
<dbReference type="EMBL" id="AFQF01001594">
    <property type="protein sequence ID" value="EGU84462.1"/>
    <property type="molecule type" value="Genomic_DNA"/>
</dbReference>
<evidence type="ECO:0000313" key="2">
    <source>
        <dbReference type="EMBL" id="EGU84462.1"/>
    </source>
</evidence>
<feature type="region of interest" description="Disordered" evidence="1">
    <location>
        <begin position="1"/>
        <end position="51"/>
    </location>
</feature>
<gene>
    <name evidence="2" type="ORF">FOXB_05017</name>
</gene>
<feature type="region of interest" description="Disordered" evidence="1">
    <location>
        <begin position="78"/>
        <end position="116"/>
    </location>
</feature>
<name>F9FF38_FUSOF</name>
<protein>
    <submittedName>
        <fullName evidence="2">Uncharacterized protein</fullName>
    </submittedName>
</protein>
<feature type="compositionally biased region" description="Low complexity" evidence="1">
    <location>
        <begin position="24"/>
        <end position="42"/>
    </location>
</feature>
<evidence type="ECO:0000256" key="1">
    <source>
        <dbReference type="SAM" id="MobiDB-lite"/>
    </source>
</evidence>
<feature type="compositionally biased region" description="Polar residues" evidence="1">
    <location>
        <begin position="106"/>
        <end position="116"/>
    </location>
</feature>
<dbReference type="OrthoDB" id="5075576at2759"/>
<reference evidence="2" key="1">
    <citation type="journal article" date="2012" name="Mol. Plant Microbe Interact.">
        <title>A highly conserved effector in Fusarium oxysporum is required for full virulence on Arabidopsis.</title>
        <authorList>
            <person name="Thatcher L.F."/>
            <person name="Gardiner D.M."/>
            <person name="Kazan K."/>
            <person name="Manners J."/>
        </authorList>
    </citation>
    <scope>NUCLEOTIDE SEQUENCE [LARGE SCALE GENOMIC DNA]</scope>
    <source>
        <strain evidence="2">Fo5176</strain>
    </source>
</reference>